<dbReference type="PANTHER" id="PTHR10098">
    <property type="entry name" value="RAPSYN-RELATED"/>
    <property type="match status" value="1"/>
</dbReference>
<dbReference type="Pfam" id="PF12770">
    <property type="entry name" value="CHAT"/>
    <property type="match status" value="1"/>
</dbReference>
<evidence type="ECO:0000313" key="3">
    <source>
        <dbReference type="Proteomes" id="UP000176037"/>
    </source>
</evidence>
<dbReference type="EMBL" id="MJIC01000010">
    <property type="protein sequence ID" value="OFI34700.1"/>
    <property type="molecule type" value="Genomic_DNA"/>
</dbReference>
<dbReference type="Proteomes" id="UP000176037">
    <property type="component" value="Unassembled WGS sequence"/>
</dbReference>
<dbReference type="STRING" id="1856405.BFC17_14050"/>
<gene>
    <name evidence="2" type="ORF">BFC17_14050</name>
</gene>
<dbReference type="Gene3D" id="1.25.40.10">
    <property type="entry name" value="Tetratricopeptide repeat domain"/>
    <property type="match status" value="2"/>
</dbReference>
<name>A0A1E8FFK6_9ALTE</name>
<organism evidence="2 3">
    <name type="scientific">Alteromonas lipolytica</name>
    <dbReference type="NCBI Taxonomy" id="1856405"/>
    <lineage>
        <taxon>Bacteria</taxon>
        <taxon>Pseudomonadati</taxon>
        <taxon>Pseudomonadota</taxon>
        <taxon>Gammaproteobacteria</taxon>
        <taxon>Alteromonadales</taxon>
        <taxon>Alteromonadaceae</taxon>
        <taxon>Alteromonas/Salinimonas group</taxon>
        <taxon>Alteromonas</taxon>
    </lineage>
</organism>
<dbReference type="InterPro" id="IPR024983">
    <property type="entry name" value="CHAT_dom"/>
</dbReference>
<accession>A0A1E8FFK6</accession>
<comment type="caution">
    <text evidence="2">The sequence shown here is derived from an EMBL/GenBank/DDBJ whole genome shotgun (WGS) entry which is preliminary data.</text>
</comment>
<evidence type="ECO:0000313" key="2">
    <source>
        <dbReference type="EMBL" id="OFI34700.1"/>
    </source>
</evidence>
<evidence type="ECO:0000259" key="1">
    <source>
        <dbReference type="Pfam" id="PF12770"/>
    </source>
</evidence>
<sequence length="806" mass="89988">MSKEVKIEMIRILCLLLVLAFVQGCANVANYQAYENQVLDGRYESLVSDYETNMGLFANPDYRHPKIILEVCRAYLELKRYTTFFDCIDTIDVMVAEKGFSTTMQGAFQLNTEQAKAYTAPLLSKAYLDLGDAKEALRQAQIAIDAVGLLKDLNKSWYDYENFKMDLLHEPLSSGVIAAKLLNDEQQVQVYLTQLEKTVEDVVEANSFLSGQIEDPNPRKAHLNLAKAYFAINDYENALTELKESGEIEFVGMVSSIVFPSVILTKLAFNDKDYLAQGDREFITFPRDYMVAKIAYEMGDTDYAKTQYQTLLSNPILDNFGSLKWALLSDLGKIYISKKNFPVAEEHLFKAIEEIESHRENINTEAGRIGFVGDKQAVYFTLIDALVEQGKYAEAFEYVERAKARALVDMLAEQDRFAEAGSDKILDELKALELASMAVSFRANTNADQRGIKIQALNNDIQQVSDELSSLTSVRPISVAEIQRNLGPRESLLEYYGSADTLFAFVVSQQNVKAVKITADTLNSEIVRFRNSIELNSAEYTHASQQVYDQIIQPVKTLINGDTLTIVPHGNLHYIPFAALSSGNTFLIDDYNLRFLPSASVLQFLDEPSENASDLLALGNPDLGDAQYDLPGAQYETLMIDKGWKDSKILLRQFASEANFKKFAPSFKYLHLASHGEFNSQSPLQSRMLLSPGDGEDGNLTVSELYTLKLNADLVTLSACETALGEIMSGDDVVGLTRGFLYAGTQSIVASLWAVSDEATAYLMGHFYQNLKTMTKVHALRQAIITTKAKYRDPALWSAFQITGAN</sequence>
<proteinExistence type="predicted"/>
<protein>
    <recommendedName>
        <fullName evidence="1">CHAT domain-containing protein</fullName>
    </recommendedName>
</protein>
<dbReference type="AlphaFoldDB" id="A0A1E8FFK6"/>
<dbReference type="PROSITE" id="PS51257">
    <property type="entry name" value="PROKAR_LIPOPROTEIN"/>
    <property type="match status" value="1"/>
</dbReference>
<keyword evidence="3" id="KW-1185">Reference proteome</keyword>
<dbReference type="SUPFAM" id="SSF48452">
    <property type="entry name" value="TPR-like"/>
    <property type="match status" value="1"/>
</dbReference>
<reference evidence="2 3" key="1">
    <citation type="submission" date="2016-09" db="EMBL/GenBank/DDBJ databases">
        <title>Alteromonas lipolytica, a new species isolated from sea water.</title>
        <authorList>
            <person name="Wu Y.-H."/>
            <person name="Cheng H."/>
            <person name="Xu X.-W."/>
        </authorList>
    </citation>
    <scope>NUCLEOTIDE SEQUENCE [LARGE SCALE GENOMIC DNA]</scope>
    <source>
        <strain evidence="2 3">JW12</strain>
    </source>
</reference>
<dbReference type="InterPro" id="IPR011990">
    <property type="entry name" value="TPR-like_helical_dom_sf"/>
</dbReference>
<feature type="domain" description="CHAT" evidence="1">
    <location>
        <begin position="543"/>
        <end position="804"/>
    </location>
</feature>
<dbReference type="OrthoDB" id="9146156at2"/>